<keyword evidence="2" id="KW-0673">Quorum sensing</keyword>
<name>A0A2V4VW85_PAEBA</name>
<evidence type="ECO:0000313" key="12">
    <source>
        <dbReference type="Proteomes" id="UP000509327"/>
    </source>
</evidence>
<accession>A0A2V4VW85</accession>
<dbReference type="InterPro" id="IPR006741">
    <property type="entry name" value="AgrB"/>
</dbReference>
<feature type="transmembrane region" description="Helical" evidence="8">
    <location>
        <begin position="38"/>
        <end position="67"/>
    </location>
</feature>
<evidence type="ECO:0000256" key="5">
    <source>
        <dbReference type="ARBA" id="ARBA00022801"/>
    </source>
</evidence>
<evidence type="ECO:0000256" key="3">
    <source>
        <dbReference type="ARBA" id="ARBA00022670"/>
    </source>
</evidence>
<dbReference type="GO" id="GO:0009372">
    <property type="term" value="P:quorum sensing"/>
    <property type="evidence" value="ECO:0007669"/>
    <property type="project" value="UniProtKB-KW"/>
</dbReference>
<reference evidence="10 12" key="2">
    <citation type="submission" date="2020-06" db="EMBL/GenBank/DDBJ databases">
        <title>Complete genome of Paenibacillus barcinonensis KACC11450.</title>
        <authorList>
            <person name="Kim M."/>
            <person name="Park Y.-J."/>
            <person name="Shin J.-H."/>
        </authorList>
    </citation>
    <scope>NUCLEOTIDE SEQUENCE [LARGE SCALE GENOMIC DNA]</scope>
    <source>
        <strain evidence="10 12">KACC11450</strain>
    </source>
</reference>
<evidence type="ECO:0000313" key="9">
    <source>
        <dbReference type="EMBL" id="PYE51566.1"/>
    </source>
</evidence>
<evidence type="ECO:0000256" key="1">
    <source>
        <dbReference type="ARBA" id="ARBA00022475"/>
    </source>
</evidence>
<dbReference type="Proteomes" id="UP000247790">
    <property type="component" value="Unassembled WGS sequence"/>
</dbReference>
<gene>
    <name evidence="9" type="ORF">DFQ00_102361</name>
    <name evidence="10" type="ORF">HUB98_06020</name>
</gene>
<evidence type="ECO:0000256" key="2">
    <source>
        <dbReference type="ARBA" id="ARBA00022654"/>
    </source>
</evidence>
<reference evidence="9 11" key="1">
    <citation type="submission" date="2018-06" db="EMBL/GenBank/DDBJ databases">
        <title>Genomic Encyclopedia of Type Strains, Phase III (KMG-III): the genomes of soil and plant-associated and newly described type strains.</title>
        <authorList>
            <person name="Whitman W."/>
        </authorList>
    </citation>
    <scope>NUCLEOTIDE SEQUENCE [LARGE SCALE GENOMIC DNA]</scope>
    <source>
        <strain evidence="9 11">CECT 7022</strain>
    </source>
</reference>
<evidence type="ECO:0000313" key="11">
    <source>
        <dbReference type="Proteomes" id="UP000247790"/>
    </source>
</evidence>
<dbReference type="SMART" id="SM00793">
    <property type="entry name" value="AgrB"/>
    <property type="match status" value="1"/>
</dbReference>
<keyword evidence="12" id="KW-1185">Reference proteome</keyword>
<dbReference type="EMBL" id="QJSW01000002">
    <property type="protein sequence ID" value="PYE51566.1"/>
    <property type="molecule type" value="Genomic_DNA"/>
</dbReference>
<keyword evidence="7 8" id="KW-0472">Membrane</keyword>
<proteinExistence type="predicted"/>
<dbReference type="GO" id="GO:0008233">
    <property type="term" value="F:peptidase activity"/>
    <property type="evidence" value="ECO:0007669"/>
    <property type="project" value="UniProtKB-KW"/>
</dbReference>
<sequence length="177" mass="19582">MIDSFATRISTRLVEKFPDEMPPLGITRYGIKFLISNIAPVVLLLIIGLLLNIVSEVIICLVAFSSLRMVSGGYHAKKPEVCLVISTILIALIAKFGYLLSDYTLLMNLLSLGLVAIFAPSNIENQTKILKEHFKYLKLISIGMIIVSFLLNDYLICAALLVQSLLLIRLKGGEKND</sequence>
<dbReference type="GO" id="GO:0006508">
    <property type="term" value="P:proteolysis"/>
    <property type="evidence" value="ECO:0007669"/>
    <property type="project" value="UniProtKB-KW"/>
</dbReference>
<keyword evidence="5" id="KW-0378">Hydrolase</keyword>
<keyword evidence="1" id="KW-1003">Cell membrane</keyword>
<dbReference type="Proteomes" id="UP000509327">
    <property type="component" value="Chromosome"/>
</dbReference>
<dbReference type="AlphaFoldDB" id="A0A2V4VW85"/>
<dbReference type="OrthoDB" id="2666767at2"/>
<keyword evidence="3" id="KW-0645">Protease</keyword>
<evidence type="ECO:0000313" key="10">
    <source>
        <dbReference type="EMBL" id="QKS55936.1"/>
    </source>
</evidence>
<feature type="transmembrane region" description="Helical" evidence="8">
    <location>
        <begin position="79"/>
        <end position="99"/>
    </location>
</feature>
<evidence type="ECO:0000256" key="6">
    <source>
        <dbReference type="ARBA" id="ARBA00022989"/>
    </source>
</evidence>
<protein>
    <submittedName>
        <fullName evidence="9 10">Accessory gene regulator B</fullName>
    </submittedName>
</protein>
<evidence type="ECO:0000256" key="4">
    <source>
        <dbReference type="ARBA" id="ARBA00022692"/>
    </source>
</evidence>
<dbReference type="Pfam" id="PF04647">
    <property type="entry name" value="AgrB"/>
    <property type="match status" value="1"/>
</dbReference>
<dbReference type="EMBL" id="CP054614">
    <property type="protein sequence ID" value="QKS55936.1"/>
    <property type="molecule type" value="Genomic_DNA"/>
</dbReference>
<keyword evidence="4 8" id="KW-0812">Transmembrane</keyword>
<organism evidence="9 11">
    <name type="scientific">Paenibacillus barcinonensis</name>
    <dbReference type="NCBI Taxonomy" id="198119"/>
    <lineage>
        <taxon>Bacteria</taxon>
        <taxon>Bacillati</taxon>
        <taxon>Bacillota</taxon>
        <taxon>Bacilli</taxon>
        <taxon>Bacillales</taxon>
        <taxon>Paenibacillaceae</taxon>
        <taxon>Paenibacillus</taxon>
    </lineage>
</organism>
<evidence type="ECO:0000256" key="7">
    <source>
        <dbReference type="ARBA" id="ARBA00023136"/>
    </source>
</evidence>
<keyword evidence="6 8" id="KW-1133">Transmembrane helix</keyword>
<evidence type="ECO:0000256" key="8">
    <source>
        <dbReference type="SAM" id="Phobius"/>
    </source>
</evidence>
<dbReference type="RefSeq" id="WP_110894690.1">
    <property type="nucleotide sequence ID" value="NZ_CP054614.1"/>
</dbReference>
<feature type="transmembrane region" description="Helical" evidence="8">
    <location>
        <begin position="144"/>
        <end position="168"/>
    </location>
</feature>
<dbReference type="GO" id="GO:0016020">
    <property type="term" value="C:membrane"/>
    <property type="evidence" value="ECO:0007669"/>
    <property type="project" value="InterPro"/>
</dbReference>